<organism evidence="2 3">
    <name type="scientific">Periconia macrospinosa</name>
    <dbReference type="NCBI Taxonomy" id="97972"/>
    <lineage>
        <taxon>Eukaryota</taxon>
        <taxon>Fungi</taxon>
        <taxon>Dikarya</taxon>
        <taxon>Ascomycota</taxon>
        <taxon>Pezizomycotina</taxon>
        <taxon>Dothideomycetes</taxon>
        <taxon>Pleosporomycetidae</taxon>
        <taxon>Pleosporales</taxon>
        <taxon>Massarineae</taxon>
        <taxon>Periconiaceae</taxon>
        <taxon>Periconia</taxon>
    </lineage>
</organism>
<dbReference type="Proteomes" id="UP000244855">
    <property type="component" value="Unassembled WGS sequence"/>
</dbReference>
<evidence type="ECO:0000256" key="1">
    <source>
        <dbReference type="SAM" id="MobiDB-lite"/>
    </source>
</evidence>
<sequence>MASGIDLANPNPRASYTPQHLPPRHITDRMEPCTPRPCYSYSLSPTKAIYSRSLLANLAVATYDQLREAVGEAWGQVTEQQLSDLIDTLPKRMQDVIDANGGYTKWEVAREWVKPPELATLTTYPYNHSSQPMSPAPAGILDDRAVSLVYVEQSSSSSPSRSVNSVNSVKPNPRHYRNDNGSKHRPAGGSHQPSCGLQESVPSFAPTLLPTGGLELRRDFPNGIKDLQHPMGEPTFVCNFVNMMYLMSPASKTTALFLRSEPDGRFLLVRMTNYAAMLLAHLPHTGSAVRLALPRLVSDCHLPLASAKPGASNLLAN</sequence>
<evidence type="ECO:0000313" key="3">
    <source>
        <dbReference type="Proteomes" id="UP000244855"/>
    </source>
</evidence>
<proteinExistence type="predicted"/>
<name>A0A2V1DKD4_9PLEO</name>
<dbReference type="GO" id="GO:0003676">
    <property type="term" value="F:nucleic acid binding"/>
    <property type="evidence" value="ECO:0007669"/>
    <property type="project" value="InterPro"/>
</dbReference>
<reference evidence="2 3" key="1">
    <citation type="journal article" date="2018" name="Sci. Rep.">
        <title>Comparative genomics provides insights into the lifestyle and reveals functional heterogeneity of dark septate endophytic fungi.</title>
        <authorList>
            <person name="Knapp D.G."/>
            <person name="Nemeth J.B."/>
            <person name="Barry K."/>
            <person name="Hainaut M."/>
            <person name="Henrissat B."/>
            <person name="Johnson J."/>
            <person name="Kuo A."/>
            <person name="Lim J.H.P."/>
            <person name="Lipzen A."/>
            <person name="Nolan M."/>
            <person name="Ohm R.A."/>
            <person name="Tamas L."/>
            <person name="Grigoriev I.V."/>
            <person name="Spatafora J.W."/>
            <person name="Nagy L.G."/>
            <person name="Kovacs G.M."/>
        </authorList>
    </citation>
    <scope>NUCLEOTIDE SEQUENCE [LARGE SCALE GENOMIC DNA]</scope>
    <source>
        <strain evidence="2 3">DSE2036</strain>
    </source>
</reference>
<dbReference type="AlphaFoldDB" id="A0A2V1DKD4"/>
<feature type="compositionally biased region" description="Low complexity" evidence="1">
    <location>
        <begin position="151"/>
        <end position="171"/>
    </location>
</feature>
<protein>
    <submittedName>
        <fullName evidence="2">Uncharacterized protein</fullName>
    </submittedName>
</protein>
<dbReference type="EMBL" id="KZ805409">
    <property type="protein sequence ID" value="PVH98642.1"/>
    <property type="molecule type" value="Genomic_DNA"/>
</dbReference>
<dbReference type="Gene3D" id="3.30.420.10">
    <property type="entry name" value="Ribonuclease H-like superfamily/Ribonuclease H"/>
    <property type="match status" value="1"/>
</dbReference>
<feature type="region of interest" description="Disordered" evidence="1">
    <location>
        <begin position="1"/>
        <end position="29"/>
    </location>
</feature>
<gene>
    <name evidence="2" type="ORF">DM02DRAFT_657158</name>
</gene>
<dbReference type="OrthoDB" id="5410741at2759"/>
<dbReference type="InterPro" id="IPR036397">
    <property type="entry name" value="RNaseH_sf"/>
</dbReference>
<accession>A0A2V1DKD4</accession>
<feature type="compositionally biased region" description="Polar residues" evidence="1">
    <location>
        <begin position="191"/>
        <end position="201"/>
    </location>
</feature>
<feature type="region of interest" description="Disordered" evidence="1">
    <location>
        <begin position="151"/>
        <end position="201"/>
    </location>
</feature>
<evidence type="ECO:0000313" key="2">
    <source>
        <dbReference type="EMBL" id="PVH98642.1"/>
    </source>
</evidence>
<keyword evidence="3" id="KW-1185">Reference proteome</keyword>